<feature type="transmembrane region" description="Helical" evidence="2">
    <location>
        <begin position="163"/>
        <end position="185"/>
    </location>
</feature>
<gene>
    <name evidence="3" type="ORF">ONZ51_g1553</name>
</gene>
<keyword evidence="2" id="KW-0472">Membrane</keyword>
<organism evidence="3 4">
    <name type="scientific">Trametes cubensis</name>
    <dbReference type="NCBI Taxonomy" id="1111947"/>
    <lineage>
        <taxon>Eukaryota</taxon>
        <taxon>Fungi</taxon>
        <taxon>Dikarya</taxon>
        <taxon>Basidiomycota</taxon>
        <taxon>Agaricomycotina</taxon>
        <taxon>Agaricomycetes</taxon>
        <taxon>Polyporales</taxon>
        <taxon>Polyporaceae</taxon>
        <taxon>Trametes</taxon>
    </lineage>
</organism>
<feature type="transmembrane region" description="Helical" evidence="2">
    <location>
        <begin position="16"/>
        <end position="40"/>
    </location>
</feature>
<dbReference type="Proteomes" id="UP001215151">
    <property type="component" value="Unassembled WGS sequence"/>
</dbReference>
<comment type="caution">
    <text evidence="3">The sequence shown here is derived from an EMBL/GenBank/DDBJ whole genome shotgun (WGS) entry which is preliminary data.</text>
</comment>
<dbReference type="EMBL" id="JAPEVG010000021">
    <property type="protein sequence ID" value="KAJ8495756.1"/>
    <property type="molecule type" value="Genomic_DNA"/>
</dbReference>
<sequence>MSAPSVDISEPNAHLIGLWIQLFVTGAYFLYLPHCTAILARKVRNGLSLWLPIACLLIFVSTALDFVVGLIRAYEAYSMHGAERPDPVAVYGSSSSRLSLMKNAMNIVVAIISDVIIVYRTYMVWNLSIWIILAPVGLLLGDTAIGIWAVWTLAQTKTGVNAIAAAVTVRIRYFFVITFALNLLCSGKGPILFRLAQTVILTYFLHTRLDLLQDLACEIKGTSASPEHVFDEEVVQAKRSSNTAGLYCAHLFILIVTNCVGTNYFFLFLDPLPAVGAYVFSMLIVRGARANSSYTDSSLSATTPTIIFRRSRGGTRPATSAGVEVEIDLERIVHTDRHSTAHGLERSNTGGTLDADDDGDVDGEVKDKDVSAVAEGLDCV</sequence>
<evidence type="ECO:0000313" key="3">
    <source>
        <dbReference type="EMBL" id="KAJ8495756.1"/>
    </source>
</evidence>
<accession>A0AAD7U3P0</accession>
<protein>
    <submittedName>
        <fullName evidence="3">Uncharacterized protein</fullName>
    </submittedName>
</protein>
<feature type="region of interest" description="Disordered" evidence="1">
    <location>
        <begin position="338"/>
        <end position="364"/>
    </location>
</feature>
<evidence type="ECO:0000256" key="2">
    <source>
        <dbReference type="SAM" id="Phobius"/>
    </source>
</evidence>
<keyword evidence="2" id="KW-1133">Transmembrane helix</keyword>
<feature type="transmembrane region" description="Helical" evidence="2">
    <location>
        <begin position="246"/>
        <end position="266"/>
    </location>
</feature>
<reference evidence="3" key="1">
    <citation type="submission" date="2022-11" db="EMBL/GenBank/DDBJ databases">
        <title>Genome Sequence of Cubamyces cubensis.</title>
        <authorList>
            <person name="Buettner E."/>
        </authorList>
    </citation>
    <scope>NUCLEOTIDE SEQUENCE</scope>
    <source>
        <strain evidence="3">MPL-01</strain>
    </source>
</reference>
<feature type="transmembrane region" description="Helical" evidence="2">
    <location>
        <begin position="47"/>
        <end position="71"/>
    </location>
</feature>
<evidence type="ECO:0000256" key="1">
    <source>
        <dbReference type="SAM" id="MobiDB-lite"/>
    </source>
</evidence>
<keyword evidence="2" id="KW-0812">Transmembrane</keyword>
<feature type="transmembrane region" description="Helical" evidence="2">
    <location>
        <begin position="104"/>
        <end position="122"/>
    </location>
</feature>
<dbReference type="AlphaFoldDB" id="A0AAD7U3P0"/>
<evidence type="ECO:0000313" key="4">
    <source>
        <dbReference type="Proteomes" id="UP001215151"/>
    </source>
</evidence>
<keyword evidence="4" id="KW-1185">Reference proteome</keyword>
<name>A0AAD7U3P0_9APHY</name>
<proteinExistence type="predicted"/>
<feature type="transmembrane region" description="Helical" evidence="2">
    <location>
        <begin position="129"/>
        <end position="151"/>
    </location>
</feature>